<dbReference type="PROSITE" id="PS50949">
    <property type="entry name" value="HTH_GNTR"/>
    <property type="match status" value="1"/>
</dbReference>
<dbReference type="InterPro" id="IPR036388">
    <property type="entry name" value="WH-like_DNA-bd_sf"/>
</dbReference>
<dbReference type="CDD" id="cd07377">
    <property type="entry name" value="WHTH_GntR"/>
    <property type="match status" value="1"/>
</dbReference>
<evidence type="ECO:0000256" key="3">
    <source>
        <dbReference type="ARBA" id="ARBA00023163"/>
    </source>
</evidence>
<evidence type="ECO:0000256" key="1">
    <source>
        <dbReference type="ARBA" id="ARBA00023015"/>
    </source>
</evidence>
<proteinExistence type="predicted"/>
<keyword evidence="6" id="KW-1185">Reference proteome</keyword>
<dbReference type="InterPro" id="IPR050679">
    <property type="entry name" value="Bact_HTH_transcr_reg"/>
</dbReference>
<evidence type="ECO:0000259" key="4">
    <source>
        <dbReference type="PROSITE" id="PS50949"/>
    </source>
</evidence>
<accession>A0ABZ1TSC7</accession>
<dbReference type="InterPro" id="IPR000524">
    <property type="entry name" value="Tscrpt_reg_HTH_GntR"/>
</dbReference>
<geneLocation type="plasmid" evidence="5 6">
    <name>unnamed2</name>
</geneLocation>
<dbReference type="InterPro" id="IPR036390">
    <property type="entry name" value="WH_DNA-bd_sf"/>
</dbReference>
<dbReference type="Gene3D" id="3.40.1410.10">
    <property type="entry name" value="Chorismate lyase-like"/>
    <property type="match status" value="1"/>
</dbReference>
<dbReference type="SMART" id="SM00866">
    <property type="entry name" value="UTRA"/>
    <property type="match status" value="1"/>
</dbReference>
<dbReference type="InterPro" id="IPR011663">
    <property type="entry name" value="UTRA"/>
</dbReference>
<dbReference type="Proteomes" id="UP001432039">
    <property type="component" value="Plasmid unnamed2"/>
</dbReference>
<dbReference type="Pfam" id="PF00392">
    <property type="entry name" value="GntR"/>
    <property type="match status" value="1"/>
</dbReference>
<dbReference type="Gene3D" id="1.10.10.10">
    <property type="entry name" value="Winged helix-like DNA-binding domain superfamily/Winged helix DNA-binding domain"/>
    <property type="match status" value="1"/>
</dbReference>
<keyword evidence="1" id="KW-0805">Transcription regulation</keyword>
<evidence type="ECO:0000313" key="6">
    <source>
        <dbReference type="Proteomes" id="UP001432039"/>
    </source>
</evidence>
<protein>
    <submittedName>
        <fullName evidence="5">GntR family transcriptional regulator</fullName>
    </submittedName>
</protein>
<dbReference type="InterPro" id="IPR028978">
    <property type="entry name" value="Chorismate_lyase_/UTRA_dom_sf"/>
</dbReference>
<gene>
    <name evidence="5" type="ORF">OG517_43665</name>
</gene>
<sequence>MSPTRYEETAAHLRQRIEEGDYPPGSKIPSVRTLAAIYDVSDATIRAALRVLEAEGLVKTVSKSGIVVRERSGRRRLTRSSQISHDGKMYRFPAAAEQGEPWEAHGDPLASTEPVPADVAAVLGIEPGTPTARRRRVMSPQGEEPWDVIDSWIPPRIVAEAPQAAEPVTGTGGYLARIEEAGHGPLSWEETARADMPSREEADLLGISPYMPVMRILRTAISARDGLPAECSSYVIPCDRIEIHSTLTRGPSARWPVSYS</sequence>
<keyword evidence="3" id="KW-0804">Transcription</keyword>
<feature type="domain" description="HTH gntR-type" evidence="4">
    <location>
        <begin position="3"/>
        <end position="71"/>
    </location>
</feature>
<dbReference type="SUPFAM" id="SSF64288">
    <property type="entry name" value="Chorismate lyase-like"/>
    <property type="match status" value="1"/>
</dbReference>
<dbReference type="SMART" id="SM00345">
    <property type="entry name" value="HTH_GNTR"/>
    <property type="match status" value="1"/>
</dbReference>
<reference evidence="5" key="1">
    <citation type="submission" date="2022-10" db="EMBL/GenBank/DDBJ databases">
        <title>The complete genomes of actinobacterial strains from the NBC collection.</title>
        <authorList>
            <person name="Joergensen T.S."/>
            <person name="Alvarez Arevalo M."/>
            <person name="Sterndorff E.B."/>
            <person name="Faurdal D."/>
            <person name="Vuksanovic O."/>
            <person name="Mourched A.-S."/>
            <person name="Charusanti P."/>
            <person name="Shaw S."/>
            <person name="Blin K."/>
            <person name="Weber T."/>
        </authorList>
    </citation>
    <scope>NUCLEOTIDE SEQUENCE</scope>
    <source>
        <strain evidence="5">NBC_00248</strain>
        <plasmid evidence="5">unnamed2</plasmid>
    </source>
</reference>
<dbReference type="EMBL" id="CP108092">
    <property type="protein sequence ID" value="WUQ18316.1"/>
    <property type="molecule type" value="Genomic_DNA"/>
</dbReference>
<dbReference type="PANTHER" id="PTHR44846:SF17">
    <property type="entry name" value="GNTR-FAMILY TRANSCRIPTIONAL REGULATOR"/>
    <property type="match status" value="1"/>
</dbReference>
<dbReference type="PRINTS" id="PR00035">
    <property type="entry name" value="HTHGNTR"/>
</dbReference>
<dbReference type="Pfam" id="PF07702">
    <property type="entry name" value="UTRA"/>
    <property type="match status" value="1"/>
</dbReference>
<evidence type="ECO:0000256" key="2">
    <source>
        <dbReference type="ARBA" id="ARBA00023125"/>
    </source>
</evidence>
<evidence type="ECO:0000313" key="5">
    <source>
        <dbReference type="EMBL" id="WUQ18316.1"/>
    </source>
</evidence>
<dbReference type="PANTHER" id="PTHR44846">
    <property type="entry name" value="MANNOSYL-D-GLYCERATE TRANSPORT/METABOLISM SYSTEM REPRESSOR MNGR-RELATED"/>
    <property type="match status" value="1"/>
</dbReference>
<keyword evidence="5" id="KW-0614">Plasmid</keyword>
<organism evidence="5 6">
    <name type="scientific">Streptomyces virginiae</name>
    <name type="common">Streptomyces cinnamonensis</name>
    <dbReference type="NCBI Taxonomy" id="1961"/>
    <lineage>
        <taxon>Bacteria</taxon>
        <taxon>Bacillati</taxon>
        <taxon>Actinomycetota</taxon>
        <taxon>Actinomycetes</taxon>
        <taxon>Kitasatosporales</taxon>
        <taxon>Streptomycetaceae</taxon>
        <taxon>Streptomyces</taxon>
    </lineage>
</organism>
<name>A0ABZ1TSC7_STRVG</name>
<keyword evidence="2" id="KW-0238">DNA-binding</keyword>
<dbReference type="RefSeq" id="WP_328966260.1">
    <property type="nucleotide sequence ID" value="NZ_CP108092.1"/>
</dbReference>
<dbReference type="SUPFAM" id="SSF46785">
    <property type="entry name" value="Winged helix' DNA-binding domain"/>
    <property type="match status" value="1"/>
</dbReference>